<sequence length="213" mass="24376">GTNSFNSPEREAIAWHRSYMRSRSCVADLSWTEYILALNKRFGEEFEDFMEALKSLTQTGKVAKPKRFTDNGLGRRLTAAEMDEKRAKGLCFSVMINMWYQGKKHVLKGASNQLKSTGAKSINKVDVDETQFFMMSILFGTEDRLQCYNIHIGQGNLINPALSLLIDQYASIFEIPTTLPPHRNSFDHRIPLVESANPVNKRPYRYSMVKRIS</sequence>
<gene>
    <name evidence="1" type="ORF">H5410_031692</name>
</gene>
<keyword evidence="2" id="KW-1185">Reference proteome</keyword>
<dbReference type="EMBL" id="JACXVP010000006">
    <property type="protein sequence ID" value="KAG5600322.1"/>
    <property type="molecule type" value="Genomic_DNA"/>
</dbReference>
<dbReference type="OrthoDB" id="1304790at2759"/>
<evidence type="ECO:0000313" key="1">
    <source>
        <dbReference type="EMBL" id="KAG5600322.1"/>
    </source>
</evidence>
<reference evidence="1 2" key="1">
    <citation type="submission" date="2020-09" db="EMBL/GenBank/DDBJ databases">
        <title>De no assembly of potato wild relative species, Solanum commersonii.</title>
        <authorList>
            <person name="Cho K."/>
        </authorList>
    </citation>
    <scope>NUCLEOTIDE SEQUENCE [LARGE SCALE GENOMIC DNA]</scope>
    <source>
        <strain evidence="1">LZ3.2</strain>
        <tissue evidence="1">Leaf</tissue>
    </source>
</reference>
<dbReference type="Proteomes" id="UP000824120">
    <property type="component" value="Chromosome 6"/>
</dbReference>
<accession>A0A9J5YJ00</accession>
<organism evidence="1 2">
    <name type="scientific">Solanum commersonii</name>
    <name type="common">Commerson's wild potato</name>
    <name type="synonym">Commerson's nightshade</name>
    <dbReference type="NCBI Taxonomy" id="4109"/>
    <lineage>
        <taxon>Eukaryota</taxon>
        <taxon>Viridiplantae</taxon>
        <taxon>Streptophyta</taxon>
        <taxon>Embryophyta</taxon>
        <taxon>Tracheophyta</taxon>
        <taxon>Spermatophyta</taxon>
        <taxon>Magnoliopsida</taxon>
        <taxon>eudicotyledons</taxon>
        <taxon>Gunneridae</taxon>
        <taxon>Pentapetalae</taxon>
        <taxon>asterids</taxon>
        <taxon>lamiids</taxon>
        <taxon>Solanales</taxon>
        <taxon>Solanaceae</taxon>
        <taxon>Solanoideae</taxon>
        <taxon>Solaneae</taxon>
        <taxon>Solanum</taxon>
    </lineage>
</organism>
<dbReference type="AlphaFoldDB" id="A0A9J5YJ00"/>
<protein>
    <submittedName>
        <fullName evidence="1">Uncharacterized protein</fullName>
    </submittedName>
</protein>
<comment type="caution">
    <text evidence="1">The sequence shown here is derived from an EMBL/GenBank/DDBJ whole genome shotgun (WGS) entry which is preliminary data.</text>
</comment>
<evidence type="ECO:0000313" key="2">
    <source>
        <dbReference type="Proteomes" id="UP000824120"/>
    </source>
</evidence>
<proteinExistence type="predicted"/>
<name>A0A9J5YJ00_SOLCO</name>
<feature type="non-terminal residue" evidence="1">
    <location>
        <position position="1"/>
    </location>
</feature>